<sequence length="49" mass="5821">MRRSAIRKIITLHERGYTPHEIAPLVPFVTEQALTDIIRQYEQSKKEQQ</sequence>
<accession>A0A2U2MUH2</accession>
<keyword evidence="2" id="KW-1185">Reference proteome</keyword>
<dbReference type="Proteomes" id="UP000245753">
    <property type="component" value="Unassembled WGS sequence"/>
</dbReference>
<dbReference type="AlphaFoldDB" id="A0A2U2MUH2"/>
<evidence type="ECO:0000313" key="2">
    <source>
        <dbReference type="Proteomes" id="UP000245753"/>
    </source>
</evidence>
<name>A0A2U2MUH2_9BIFI</name>
<evidence type="ECO:0000313" key="1">
    <source>
        <dbReference type="EMBL" id="PWG60485.1"/>
    </source>
</evidence>
<dbReference type="EMBL" id="QFFN01000003">
    <property type="protein sequence ID" value="PWG60485.1"/>
    <property type="molecule type" value="Genomic_DNA"/>
</dbReference>
<organism evidence="1 2">
    <name type="scientific">Bifidobacterium catulorum</name>
    <dbReference type="NCBI Taxonomy" id="1630173"/>
    <lineage>
        <taxon>Bacteria</taxon>
        <taxon>Bacillati</taxon>
        <taxon>Actinomycetota</taxon>
        <taxon>Actinomycetes</taxon>
        <taxon>Bifidobacteriales</taxon>
        <taxon>Bifidobacteriaceae</taxon>
        <taxon>Bifidobacterium</taxon>
    </lineage>
</organism>
<comment type="caution">
    <text evidence="1">The sequence shown here is derived from an EMBL/GenBank/DDBJ whole genome shotgun (WGS) entry which is preliminary data.</text>
</comment>
<dbReference type="RefSeq" id="WP_109136713.1">
    <property type="nucleotide sequence ID" value="NZ_QFFN01000003.1"/>
</dbReference>
<protein>
    <submittedName>
        <fullName evidence="1">Antitoxin</fullName>
    </submittedName>
</protein>
<reference evidence="1 2" key="1">
    <citation type="journal article" date="2018" name="Int. J. Syst. Evol. Microbiol.">
        <title>Bifidobacterium catulorum sp. nov., a novel taxon from the faeces of the baby common marmoset (Callithrix jacchus).</title>
        <authorList>
            <person name="Modesto M."/>
            <person name="Michelini S."/>
            <person name="Oki K."/>
            <person name="Biavati B."/>
            <person name="Watanabe K."/>
            <person name="Mattarelli P."/>
        </authorList>
    </citation>
    <scope>NUCLEOTIDE SEQUENCE [LARGE SCALE GENOMIC DNA]</scope>
    <source>
        <strain evidence="1 2">MRM 8.19</strain>
    </source>
</reference>
<gene>
    <name evidence="1" type="ORF">DF200_02495</name>
</gene>
<proteinExistence type="predicted"/>